<dbReference type="InParanoid" id="A0A251TJ93"/>
<proteinExistence type="predicted"/>
<dbReference type="Proteomes" id="UP000215914">
    <property type="component" value="Chromosome 10"/>
</dbReference>
<feature type="region of interest" description="Disordered" evidence="1">
    <location>
        <begin position="60"/>
        <end position="80"/>
    </location>
</feature>
<feature type="compositionally biased region" description="Polar residues" evidence="1">
    <location>
        <begin position="63"/>
        <end position="80"/>
    </location>
</feature>
<sequence>MEQDGKFWLPAEFLDEEEEVVVMDGRKVQSGLTSPETESDEEDYLNELSRKLARSALEDDLWKTQSESKSSSRVMAGSPQSTLCGNLVSSRGSSNCPSPLSRQVESSWDVLCAAAGEIARLRLMEDAPFKLQPPPSPNPPHFHQIQAAAQLKKQQQQQYQQLVRGMKAPLAAWPTLQQSQPPSGSGMRAVFLGNPNRKRECIGTGVFLPRQVGAPTESRKKRGCSTVLLPDRVVHALNLNLQQQTRSSTGGLARHDYDAEMRYRNNVLMAEQRRQQAEIDLRLPQEWTY</sequence>
<keyword evidence="4" id="KW-1185">Reference proteome</keyword>
<organism evidence="3 4">
    <name type="scientific">Helianthus annuus</name>
    <name type="common">Common sunflower</name>
    <dbReference type="NCBI Taxonomy" id="4232"/>
    <lineage>
        <taxon>Eukaryota</taxon>
        <taxon>Viridiplantae</taxon>
        <taxon>Streptophyta</taxon>
        <taxon>Embryophyta</taxon>
        <taxon>Tracheophyta</taxon>
        <taxon>Spermatophyta</taxon>
        <taxon>Magnoliopsida</taxon>
        <taxon>eudicotyledons</taxon>
        <taxon>Gunneridae</taxon>
        <taxon>Pentapetalae</taxon>
        <taxon>asterids</taxon>
        <taxon>campanulids</taxon>
        <taxon>Asterales</taxon>
        <taxon>Asteraceae</taxon>
        <taxon>Asteroideae</taxon>
        <taxon>Heliantheae alliance</taxon>
        <taxon>Heliantheae</taxon>
        <taxon>Helianthus</taxon>
    </lineage>
</organism>
<evidence type="ECO:0000313" key="4">
    <source>
        <dbReference type="Proteomes" id="UP000215914"/>
    </source>
</evidence>
<dbReference type="Gramene" id="mRNA:HanXRQr2_Chr10g0435701">
    <property type="protein sequence ID" value="mRNA:HanXRQr2_Chr10g0435701"/>
    <property type="gene ID" value="HanXRQr2_Chr10g0435701"/>
</dbReference>
<reference evidence="2" key="3">
    <citation type="submission" date="2020-06" db="EMBL/GenBank/DDBJ databases">
        <title>Helianthus annuus Genome sequencing and assembly Release 2.</title>
        <authorList>
            <person name="Gouzy J."/>
            <person name="Langlade N."/>
            <person name="Munos S."/>
        </authorList>
    </citation>
    <scope>NUCLEOTIDE SEQUENCE</scope>
    <source>
        <tissue evidence="2">Leaves</tissue>
    </source>
</reference>
<dbReference type="FunCoup" id="A0A251TJ93">
    <property type="interactions" value="509"/>
</dbReference>
<evidence type="ECO:0000313" key="2">
    <source>
        <dbReference type="EMBL" id="KAF5786023.1"/>
    </source>
</evidence>
<dbReference type="OrthoDB" id="747893at2759"/>
<name>A0A251TJ93_HELAN</name>
<gene>
    <name evidence="3" type="ORF">HannXRQ_Chr10g0292031</name>
    <name evidence="2" type="ORF">HanXRQr2_Chr10g0435701</name>
</gene>
<dbReference type="PANTHER" id="PTHR33356:SF5">
    <property type="entry name" value="TIP41-LIKE PROTEIN"/>
    <property type="match status" value="1"/>
</dbReference>
<evidence type="ECO:0000313" key="3">
    <source>
        <dbReference type="EMBL" id="OTG10833.1"/>
    </source>
</evidence>
<accession>A0A251TJ93</accession>
<dbReference type="EMBL" id="CM007899">
    <property type="protein sequence ID" value="OTG10833.1"/>
    <property type="molecule type" value="Genomic_DNA"/>
</dbReference>
<dbReference type="EMBL" id="MNCJ02000325">
    <property type="protein sequence ID" value="KAF5786023.1"/>
    <property type="molecule type" value="Genomic_DNA"/>
</dbReference>
<dbReference type="OMA" id="QSHPMVQ"/>
<reference evidence="2 4" key="1">
    <citation type="journal article" date="2017" name="Nature">
        <title>The sunflower genome provides insights into oil metabolism, flowering and Asterid evolution.</title>
        <authorList>
            <person name="Badouin H."/>
            <person name="Gouzy J."/>
            <person name="Grassa C.J."/>
            <person name="Murat F."/>
            <person name="Staton S.E."/>
            <person name="Cottret L."/>
            <person name="Lelandais-Briere C."/>
            <person name="Owens G.L."/>
            <person name="Carrere S."/>
            <person name="Mayjonade B."/>
            <person name="Legrand L."/>
            <person name="Gill N."/>
            <person name="Kane N.C."/>
            <person name="Bowers J.E."/>
            <person name="Hubner S."/>
            <person name="Bellec A."/>
            <person name="Berard A."/>
            <person name="Berges H."/>
            <person name="Blanchet N."/>
            <person name="Boniface M.C."/>
            <person name="Brunel D."/>
            <person name="Catrice O."/>
            <person name="Chaidir N."/>
            <person name="Claudel C."/>
            <person name="Donnadieu C."/>
            <person name="Faraut T."/>
            <person name="Fievet G."/>
            <person name="Helmstetter N."/>
            <person name="King M."/>
            <person name="Knapp S.J."/>
            <person name="Lai Z."/>
            <person name="Le Paslier M.C."/>
            <person name="Lippi Y."/>
            <person name="Lorenzon L."/>
            <person name="Mandel J.R."/>
            <person name="Marage G."/>
            <person name="Marchand G."/>
            <person name="Marquand E."/>
            <person name="Bret-Mestries E."/>
            <person name="Morien E."/>
            <person name="Nambeesan S."/>
            <person name="Nguyen T."/>
            <person name="Pegot-Espagnet P."/>
            <person name="Pouilly N."/>
            <person name="Raftis F."/>
            <person name="Sallet E."/>
            <person name="Schiex T."/>
            <person name="Thomas J."/>
            <person name="Vandecasteele C."/>
            <person name="Vares D."/>
            <person name="Vear F."/>
            <person name="Vautrin S."/>
            <person name="Crespi M."/>
            <person name="Mangin B."/>
            <person name="Burke J.M."/>
            <person name="Salse J."/>
            <person name="Munos S."/>
            <person name="Vincourt P."/>
            <person name="Rieseberg L.H."/>
            <person name="Langlade N.B."/>
        </authorList>
    </citation>
    <scope>NUCLEOTIDE SEQUENCE [LARGE SCALE GENOMIC DNA]</scope>
    <source>
        <strain evidence="4">cv. SF193</strain>
        <tissue evidence="2">Leaves</tissue>
    </source>
</reference>
<reference evidence="3" key="2">
    <citation type="submission" date="2017-02" db="EMBL/GenBank/DDBJ databases">
        <title>Sunflower complete genome.</title>
        <authorList>
            <person name="Langlade N."/>
            <person name="Munos S."/>
        </authorList>
    </citation>
    <scope>NUCLEOTIDE SEQUENCE [LARGE SCALE GENOMIC DNA]</scope>
    <source>
        <tissue evidence="3">Leaves</tissue>
    </source>
</reference>
<protein>
    <submittedName>
        <fullName evidence="3">Uncharacterized protein</fullName>
    </submittedName>
</protein>
<dbReference type="AlphaFoldDB" id="A0A251TJ93"/>
<dbReference type="PANTHER" id="PTHR33356">
    <property type="entry name" value="TIP41-LIKE PROTEIN"/>
    <property type="match status" value="1"/>
</dbReference>
<evidence type="ECO:0000256" key="1">
    <source>
        <dbReference type="SAM" id="MobiDB-lite"/>
    </source>
</evidence>